<dbReference type="VEuPathDB" id="AmoebaDB:EHI_113560"/>
<dbReference type="VEuPathDB" id="AmoebaDB:EHI5A_090080"/>
<feature type="compositionally biased region" description="Polar residues" evidence="1">
    <location>
        <begin position="377"/>
        <end position="386"/>
    </location>
</feature>
<dbReference type="SUPFAM" id="SSF48464">
    <property type="entry name" value="ENTH/VHS domain"/>
    <property type="match status" value="1"/>
</dbReference>
<proteinExistence type="predicted"/>
<gene>
    <name evidence="2" type="ORF">CL6EHI_113560</name>
</gene>
<dbReference type="VEuPathDB" id="AmoebaDB:EHI7A_059170"/>
<dbReference type="VEuPathDB" id="AmoebaDB:KM1_113380"/>
<feature type="region of interest" description="Disordered" evidence="1">
    <location>
        <begin position="357"/>
        <end position="403"/>
    </location>
</feature>
<reference evidence="2 3" key="1">
    <citation type="submission" date="2016-05" db="EMBL/GenBank/DDBJ databases">
        <title>First whole genome sequencing of Entamoeba histolytica HM1:IMSS-clone-6.</title>
        <authorList>
            <person name="Mukherjee Avik.K."/>
            <person name="Izumyama S."/>
            <person name="Nakada-Tsukui K."/>
            <person name="Nozaki T."/>
        </authorList>
    </citation>
    <scope>NUCLEOTIDE SEQUENCE [LARGE SCALE GENOMIC DNA]</scope>
    <source>
        <strain evidence="2 3">HM1:IMSS clone 6</strain>
    </source>
</reference>
<dbReference type="VEuPathDB" id="AmoebaDB:EHI8A_061660"/>
<dbReference type="OMA" id="KRNFNEY"/>
<accession>A0A5K1VMD4</accession>
<evidence type="ECO:0000313" key="2">
    <source>
        <dbReference type="EMBL" id="GAT98518.1"/>
    </source>
</evidence>
<dbReference type="Proteomes" id="UP000078387">
    <property type="component" value="Unassembled WGS sequence"/>
</dbReference>
<dbReference type="EMBL" id="BDEQ01000001">
    <property type="protein sequence ID" value="GAT98518.1"/>
    <property type="molecule type" value="Genomic_DNA"/>
</dbReference>
<comment type="caution">
    <text evidence="2">The sequence shown here is derived from an EMBL/GenBank/DDBJ whole genome shotgun (WGS) entry which is preliminary data.</text>
</comment>
<evidence type="ECO:0000313" key="3">
    <source>
        <dbReference type="Proteomes" id="UP000078387"/>
    </source>
</evidence>
<evidence type="ECO:0000256" key="1">
    <source>
        <dbReference type="SAM" id="MobiDB-lite"/>
    </source>
</evidence>
<dbReference type="AlphaFoldDB" id="A0A5K1VMD4"/>
<dbReference type="InterPro" id="IPR008942">
    <property type="entry name" value="ENTH_VHS"/>
</dbReference>
<protein>
    <submittedName>
        <fullName evidence="2">Uncharacterized protein</fullName>
    </submittedName>
</protein>
<sequence>MKKRSIPLSTLLDNAVGDYNPTPNIKLYIKIAHVLRKQEQTCPVLRLQLLNKLKSHPFRFIASLEVYYCLCLMEFLVVKVKGFDVFIKDKEFVKALEKMAQFDKLVGLFKSKPTLTQLKAMNLVQLVMALPQTEHYQELYKKYTKKGLVFPPLVYPEYDDDSSNSSVTHTPSLPENGEGGFIPSSASLLPKPPIVRNDIDKEIFSVLSPEFRKLLQEMSDFHELCKEPLKKSNLLRNGSLQIRHQLQCDEAFFNKAIEIQKDFKRNYNEYIDQSDADDEVISALTEEGRKIGHIVRVLRNEIARVKKLETKIEDGVGECVLAEVPSYDLDAMMTPRIKHPETRGDAVKIMDYMSHTKGNTLSRDDSVTESVTESESNSATPASFKNKNQRKMQLMPPVPCTGTRAVTFKRTPSSKVMSSVDTSRLYTGYL</sequence>
<organism evidence="2 3">
    <name type="scientific">Entamoeba histolytica</name>
    <dbReference type="NCBI Taxonomy" id="5759"/>
    <lineage>
        <taxon>Eukaryota</taxon>
        <taxon>Amoebozoa</taxon>
        <taxon>Evosea</taxon>
        <taxon>Archamoebae</taxon>
        <taxon>Mastigamoebida</taxon>
        <taxon>Entamoebidae</taxon>
        <taxon>Entamoeba</taxon>
    </lineage>
</organism>
<name>A0A5K1VMD4_ENTHI</name>
<dbReference type="Gene3D" id="1.25.40.90">
    <property type="match status" value="1"/>
</dbReference>